<dbReference type="KEGG" id="shun:DWB77_07480"/>
<sequence length="198" mass="21847">MSDAFTFELHHYRMKKQTGFEGIIGPFGKVVTIRPGSRMPGRKSLPAAELCLQGAHMPEVRYRSESFHPLSLENSSLFIDGTRAALDFNRRAFRNKSRALTVTFRERSYTYTVLRTGRTFVLERPGVNVTLERAETTNRRSVKYVGAASDGADAVDLALAIVLKEVDTSPLTSIGAASAAVNAVLSPRRPEGGDYSDY</sequence>
<accession>A0A387H3J9</accession>
<evidence type="ECO:0000313" key="3">
    <source>
        <dbReference type="Proteomes" id="UP000271554"/>
    </source>
</evidence>
<evidence type="ECO:0000313" key="2">
    <source>
        <dbReference type="EMBL" id="AYG85263.1"/>
    </source>
</evidence>
<dbReference type="AlphaFoldDB" id="A0A387H3J9"/>
<reference evidence="1 3" key="1">
    <citation type="submission" date="2018-10" db="EMBL/GenBank/DDBJ databases">
        <title>Relationship between Morphology and Antimicrobial Activity in Streptomyces.</title>
        <authorList>
            <person name="Kang H.J."/>
            <person name="Kim S.B."/>
        </authorList>
    </citation>
    <scope>NUCLEOTIDE SEQUENCE [LARGE SCALE GENOMIC DNA]</scope>
    <source>
        <strain evidence="1 3">BH38</strain>
    </source>
</reference>
<keyword evidence="3" id="KW-1185">Reference proteome</keyword>
<protein>
    <submittedName>
        <fullName evidence="1">Uncharacterized protein</fullName>
    </submittedName>
</protein>
<dbReference type="OrthoDB" id="4183651at2"/>
<evidence type="ECO:0000313" key="1">
    <source>
        <dbReference type="EMBL" id="AYG78256.1"/>
    </source>
</evidence>
<dbReference type="EMBL" id="CP032698">
    <property type="protein sequence ID" value="AYG85263.1"/>
    <property type="molecule type" value="Genomic_DNA"/>
</dbReference>
<name>A0A387H3J9_9ACTN</name>
<dbReference type="Proteomes" id="UP000271554">
    <property type="component" value="Chromosome"/>
</dbReference>
<organism evidence="1 3">
    <name type="scientific">Streptomyces hundungensis</name>
    <dbReference type="NCBI Taxonomy" id="1077946"/>
    <lineage>
        <taxon>Bacteria</taxon>
        <taxon>Bacillati</taxon>
        <taxon>Actinomycetota</taxon>
        <taxon>Actinomycetes</taxon>
        <taxon>Kitasatosporales</taxon>
        <taxon>Streptomycetaceae</taxon>
        <taxon>Streptomyces</taxon>
    </lineage>
</organism>
<dbReference type="RefSeq" id="WP_120719574.1">
    <property type="nucleotide sequence ID" value="NZ_CP032698.1"/>
</dbReference>
<proteinExistence type="predicted"/>
<dbReference type="EMBL" id="CP032698">
    <property type="protein sequence ID" value="AYG78256.1"/>
    <property type="molecule type" value="Genomic_DNA"/>
</dbReference>
<dbReference type="KEGG" id="shun:DWB77_00363"/>
<gene>
    <name evidence="1" type="ORF">DWB77_00363</name>
    <name evidence="2" type="ORF">DWB77_07480</name>
</gene>